<dbReference type="AlphaFoldDB" id="A0A2V0PC74"/>
<dbReference type="InParanoid" id="A0A2V0PC74"/>
<dbReference type="NCBIfam" id="TIGR01509">
    <property type="entry name" value="HAD-SF-IA-v3"/>
    <property type="match status" value="1"/>
</dbReference>
<evidence type="ECO:0000256" key="1">
    <source>
        <dbReference type="ARBA" id="ARBA00005201"/>
    </source>
</evidence>
<dbReference type="EMBL" id="BDRX01000100">
    <property type="protein sequence ID" value="GBF97446.1"/>
    <property type="molecule type" value="Genomic_DNA"/>
</dbReference>
<dbReference type="SFLD" id="SFLDS00003">
    <property type="entry name" value="Haloacid_Dehalogenase"/>
    <property type="match status" value="1"/>
</dbReference>
<evidence type="ECO:0000313" key="10">
    <source>
        <dbReference type="Proteomes" id="UP000247498"/>
    </source>
</evidence>
<proteinExistence type="predicted"/>
<keyword evidence="5" id="KW-0808">Transferase</keyword>
<keyword evidence="10" id="KW-1185">Reference proteome</keyword>
<dbReference type="InterPro" id="IPR023214">
    <property type="entry name" value="HAD_sf"/>
</dbReference>
<keyword evidence="7" id="KW-0067">ATP-binding</keyword>
<dbReference type="GO" id="GO:0009231">
    <property type="term" value="P:riboflavin biosynthetic process"/>
    <property type="evidence" value="ECO:0007669"/>
    <property type="project" value="InterPro"/>
</dbReference>
<evidence type="ECO:0000256" key="3">
    <source>
        <dbReference type="ARBA" id="ARBA00022630"/>
    </source>
</evidence>
<keyword evidence="3" id="KW-0285">Flavoprotein</keyword>
<dbReference type="PANTHER" id="PTHR22749:SF6">
    <property type="entry name" value="RIBOFLAVIN KINASE"/>
    <property type="match status" value="1"/>
</dbReference>
<dbReference type="SUPFAM" id="SSF82114">
    <property type="entry name" value="Riboflavin kinase-like"/>
    <property type="match status" value="1"/>
</dbReference>
<dbReference type="InterPro" id="IPR036412">
    <property type="entry name" value="HAD-like_sf"/>
</dbReference>
<organism evidence="9 10">
    <name type="scientific">Raphidocelis subcapitata</name>
    <dbReference type="NCBI Taxonomy" id="307507"/>
    <lineage>
        <taxon>Eukaryota</taxon>
        <taxon>Viridiplantae</taxon>
        <taxon>Chlorophyta</taxon>
        <taxon>core chlorophytes</taxon>
        <taxon>Chlorophyceae</taxon>
        <taxon>CS clade</taxon>
        <taxon>Sphaeropleales</taxon>
        <taxon>Selenastraceae</taxon>
        <taxon>Raphidocelis</taxon>
    </lineage>
</organism>
<evidence type="ECO:0000313" key="9">
    <source>
        <dbReference type="EMBL" id="GBF97446.1"/>
    </source>
</evidence>
<dbReference type="FunCoup" id="A0A2V0PC74">
    <property type="interactions" value="186"/>
</dbReference>
<dbReference type="UniPathway" id="UPA00276">
    <property type="reaction ID" value="UER00406"/>
</dbReference>
<keyword evidence="9" id="KW-0418">Kinase</keyword>
<evidence type="ECO:0000256" key="6">
    <source>
        <dbReference type="ARBA" id="ARBA00022741"/>
    </source>
</evidence>
<evidence type="ECO:0000256" key="2">
    <source>
        <dbReference type="ARBA" id="ARBA00012105"/>
    </source>
</evidence>
<keyword evidence="6" id="KW-0547">Nucleotide-binding</keyword>
<keyword evidence="4" id="KW-0288">FMN</keyword>
<dbReference type="SUPFAM" id="SSF56784">
    <property type="entry name" value="HAD-like"/>
    <property type="match status" value="1"/>
</dbReference>
<dbReference type="InterPro" id="IPR006439">
    <property type="entry name" value="HAD-SF_hydro_IA"/>
</dbReference>
<dbReference type="STRING" id="307507.A0A2V0PC74"/>
<dbReference type="Gene3D" id="1.10.150.240">
    <property type="entry name" value="Putative phosphatase, domain 2"/>
    <property type="match status" value="1"/>
</dbReference>
<dbReference type="SMART" id="SM00904">
    <property type="entry name" value="Flavokinase"/>
    <property type="match status" value="1"/>
</dbReference>
<evidence type="ECO:0000256" key="7">
    <source>
        <dbReference type="ARBA" id="ARBA00022840"/>
    </source>
</evidence>
<gene>
    <name evidence="9" type="ORF">Rsub_10369</name>
</gene>
<dbReference type="InterPro" id="IPR023465">
    <property type="entry name" value="Riboflavin_kinase_dom_sf"/>
</dbReference>
<protein>
    <recommendedName>
        <fullName evidence="2">riboflavin kinase</fullName>
        <ecNumber evidence="2">2.7.1.26</ecNumber>
    </recommendedName>
</protein>
<dbReference type="InterPro" id="IPR023468">
    <property type="entry name" value="Riboflavin_kinase"/>
</dbReference>
<reference evidence="9 10" key="1">
    <citation type="journal article" date="2018" name="Sci. Rep.">
        <title>Raphidocelis subcapitata (=Pseudokirchneriella subcapitata) provides an insight into genome evolution and environmental adaptations in the Sphaeropleales.</title>
        <authorList>
            <person name="Suzuki S."/>
            <person name="Yamaguchi H."/>
            <person name="Nakajima N."/>
            <person name="Kawachi M."/>
        </authorList>
    </citation>
    <scope>NUCLEOTIDE SEQUENCE [LARGE SCALE GENOMIC DNA]</scope>
    <source>
        <strain evidence="9 10">NIES-35</strain>
    </source>
</reference>
<dbReference type="GO" id="GO:0009398">
    <property type="term" value="P:FMN biosynthetic process"/>
    <property type="evidence" value="ECO:0007669"/>
    <property type="project" value="UniProtKB-UniPathway"/>
</dbReference>
<dbReference type="Gene3D" id="3.40.50.1000">
    <property type="entry name" value="HAD superfamily/HAD-like"/>
    <property type="match status" value="1"/>
</dbReference>
<name>A0A2V0PC74_9CHLO</name>
<evidence type="ECO:0000256" key="5">
    <source>
        <dbReference type="ARBA" id="ARBA00022679"/>
    </source>
</evidence>
<dbReference type="OrthoDB" id="276388at2759"/>
<dbReference type="FunFam" id="2.40.30.30:FF:000005">
    <property type="entry name" value="Haloacid dehalogenase-like hydrolase domain-containing protein 1A"/>
    <property type="match status" value="1"/>
</dbReference>
<dbReference type="Gene3D" id="2.40.30.30">
    <property type="entry name" value="Riboflavin kinase-like"/>
    <property type="match status" value="1"/>
</dbReference>
<dbReference type="Proteomes" id="UP000247498">
    <property type="component" value="Unassembled WGS sequence"/>
</dbReference>
<dbReference type="GO" id="GO:0005524">
    <property type="term" value="F:ATP binding"/>
    <property type="evidence" value="ECO:0007669"/>
    <property type="project" value="UniProtKB-KW"/>
</dbReference>
<dbReference type="EC" id="2.7.1.26" evidence="2"/>
<evidence type="ECO:0000259" key="8">
    <source>
        <dbReference type="SMART" id="SM00904"/>
    </source>
</evidence>
<comment type="caution">
    <text evidence="9">The sequence shown here is derived from an EMBL/GenBank/DDBJ whole genome shotgun (WGS) entry which is preliminary data.</text>
</comment>
<dbReference type="SFLD" id="SFLDG01129">
    <property type="entry name" value="C1.5:_HAD__Beta-PGM__Phosphata"/>
    <property type="match status" value="1"/>
</dbReference>
<dbReference type="Pfam" id="PF00702">
    <property type="entry name" value="Hydrolase"/>
    <property type="match status" value="1"/>
</dbReference>
<evidence type="ECO:0000256" key="4">
    <source>
        <dbReference type="ARBA" id="ARBA00022643"/>
    </source>
</evidence>
<dbReference type="Pfam" id="PF01687">
    <property type="entry name" value="Flavokinase"/>
    <property type="match status" value="1"/>
</dbReference>
<dbReference type="PANTHER" id="PTHR22749">
    <property type="entry name" value="RIBOFLAVIN KINASE/FMN ADENYLYLTRANSFERASE"/>
    <property type="match status" value="1"/>
</dbReference>
<feature type="domain" description="Riboflavin kinase" evidence="8">
    <location>
        <begin position="249"/>
        <end position="380"/>
    </location>
</feature>
<comment type="pathway">
    <text evidence="1">Cofactor biosynthesis; FMN biosynthesis; FMN from riboflavin (ATP route): step 1/1.</text>
</comment>
<dbReference type="InterPro" id="IPR015865">
    <property type="entry name" value="Riboflavin_kinase_bac/euk"/>
</dbReference>
<dbReference type="GO" id="GO:0008531">
    <property type="term" value="F:riboflavin kinase activity"/>
    <property type="evidence" value="ECO:0007669"/>
    <property type="project" value="UniProtKB-EC"/>
</dbReference>
<dbReference type="InterPro" id="IPR023198">
    <property type="entry name" value="PGP-like_dom2"/>
</dbReference>
<sequence>MTGADPPRPPAVQAIIMDLDGLILDTESLCLEVGRAVLARHGKELTPEAQRAALGKRPLCAWGDLAKEVGLEVPAQQLVDESEPLLEARWADAKVLPGARRLLEHARACGLKVAVATSTPRATFEKKVSRKAWLPELLDAVACGDEVPRGKPAPDVFLEAARRLGGVPPGACLVFEDAPSGAEAAAAAGMRVVAVPSLVLHGGRADGLFPEPRADAEAGLVQVLPSLLALSPPAYGLPPFRDLVAGVTPLDAPFKLRGTVVKGFGRGSRELGIPTANVDADSLRAELAEAVTGIYCGFASVGASGAVHKMVMSIGWNPFYGNAEKTAEPWLLADFPEPFYGEEIRLVVCGYIRPEANFSSLDALVARIRADGDDARAALALAPLEAHARDGFLAPAAAPAAAAAAAAAAEEVAVAAASSAV</sequence>
<accession>A0A2V0PC74</accession>